<evidence type="ECO:0000256" key="8">
    <source>
        <dbReference type="SAM" id="MobiDB-lite"/>
    </source>
</evidence>
<dbReference type="PANTHER" id="PTHR24185">
    <property type="entry name" value="CALCIUM-INDEPENDENT PHOSPHOLIPASE A2-GAMMA"/>
    <property type="match status" value="1"/>
</dbReference>
<keyword evidence="5 7" id="KW-0442">Lipid degradation</keyword>
<dbReference type="InterPro" id="IPR002641">
    <property type="entry name" value="PNPLA_dom"/>
</dbReference>
<evidence type="ECO:0000313" key="11">
    <source>
        <dbReference type="Proteomes" id="UP001628179"/>
    </source>
</evidence>
<comment type="caution">
    <text evidence="10">The sequence shown here is derived from an EMBL/GenBank/DDBJ whole genome shotgun (WGS) entry which is preliminary data.</text>
</comment>
<organism evidence="10 11">
    <name type="scientific">Madurella fahalii</name>
    <dbReference type="NCBI Taxonomy" id="1157608"/>
    <lineage>
        <taxon>Eukaryota</taxon>
        <taxon>Fungi</taxon>
        <taxon>Dikarya</taxon>
        <taxon>Ascomycota</taxon>
        <taxon>Pezizomycotina</taxon>
        <taxon>Sordariomycetes</taxon>
        <taxon>Sordariomycetidae</taxon>
        <taxon>Sordariales</taxon>
        <taxon>Sordariales incertae sedis</taxon>
        <taxon>Madurella</taxon>
    </lineage>
</organism>
<dbReference type="CDD" id="cd07199">
    <property type="entry name" value="Pat17_PNPLA8_PNPLA9_like"/>
    <property type="match status" value="1"/>
</dbReference>
<feature type="compositionally biased region" description="Basic and acidic residues" evidence="8">
    <location>
        <begin position="1306"/>
        <end position="1318"/>
    </location>
</feature>
<dbReference type="InterPro" id="IPR017907">
    <property type="entry name" value="Znf_RING_CS"/>
</dbReference>
<feature type="region of interest" description="Disordered" evidence="8">
    <location>
        <begin position="1245"/>
        <end position="1276"/>
    </location>
</feature>
<evidence type="ECO:0000256" key="2">
    <source>
        <dbReference type="ARBA" id="ARBA00022771"/>
    </source>
</evidence>
<evidence type="ECO:0000256" key="5">
    <source>
        <dbReference type="ARBA" id="ARBA00022963"/>
    </source>
</evidence>
<evidence type="ECO:0000313" key="10">
    <source>
        <dbReference type="EMBL" id="GAB1318162.1"/>
    </source>
</evidence>
<feature type="short sequence motif" description="DGA/G" evidence="7">
    <location>
        <begin position="974"/>
        <end position="976"/>
    </location>
</feature>
<dbReference type="Pfam" id="PF01734">
    <property type="entry name" value="Patatin"/>
    <property type="match status" value="1"/>
</dbReference>
<feature type="short sequence motif" description="GXGXXG" evidence="7">
    <location>
        <begin position="783"/>
        <end position="788"/>
    </location>
</feature>
<evidence type="ECO:0000256" key="4">
    <source>
        <dbReference type="ARBA" id="ARBA00022833"/>
    </source>
</evidence>
<dbReference type="CDD" id="cd19757">
    <property type="entry name" value="Bbox1"/>
    <property type="match status" value="1"/>
</dbReference>
<dbReference type="EMBL" id="BAAFSV010000004">
    <property type="protein sequence ID" value="GAB1318162.1"/>
    <property type="molecule type" value="Genomic_DNA"/>
</dbReference>
<dbReference type="RefSeq" id="XP_070919893.1">
    <property type="nucleotide sequence ID" value="XM_071063792.1"/>
</dbReference>
<accession>A0ABQ0GKA1</accession>
<dbReference type="Gene3D" id="3.40.1090.10">
    <property type="entry name" value="Cytosolic phospholipase A2 catalytic domain"/>
    <property type="match status" value="1"/>
</dbReference>
<sequence length="1354" mass="151956">MKRLLRLPYRHRHKPEHDFPRCRFADADETVYSVPVAGGSTTLPSWEEHFESTAPLKLFGELIRTLTSEQHSVAEDTGPEVASPLVGRLDSQPLIFPQASPPETREDTLPVLELHHPHELGEPDISPAPPLVSVSEPKSPGVETISNPILNPRHEQRCEACEVDHPVVWFCRACNLTYCDQCWSGQLVHRKNLAQPGDVAHEKTNLEIAERVRNALTPPTDEGMREKLHHGDDITAWFGIERRGKGKTSRLVLYDYGRLLDIRRARISDTAQPVQTPMVPSLASFVGETGAGAKFKFERRRDEETKARLDENYFKSQRILSEYELQWSIGEGSKTRGFAVTHLYPRLIYAFSDVIVFVLHNARVIEQVFEKLVTWAVNAIEASANQPLLPHAIIVLNKHEDFTMLGGSPAETSDILQDISHVIDLNETFSKWADYWRTRGKPISTLSDLIHCYYSSIKILRVPGRDRPQLVHDRVKQLQMSISESCIAAQTSRSRAGMLLDIQDLQTYMQEAFTTFSAKIDSSFDFTRVSLRMSHLSADFGGNLLKLLRGVVNFIIASYIMLDAARHSDKGRPSDIFPRYIDQIEDVLESFCDRLWPCEVRDPKTRARCVNTSFGHAKGHQSRNGKVFAAGGYESSFSFQQYRQTFLCSIYHSLQTIGAEVSEKVNSLCISELQAAAEVHQSIARSFFRVADPTEKRSEGVGPLTSHSACFCCFFEPGEHPMLCGHVLCTPCVTSYGKRGVSTEVEVEMNGCPIGCPWPRRSKSQIVRFKPKSAGVRVLSLDGGGVRGIVELEILKQIELTLGGRLPIQAFLDLIVGTSTGGLVALGLGAMGWSVDTCIDRFEDLCTKAFTRRKGGFIVENFHHSNYQTTSLEEALQTAFSEDMLLFGGEHRAESSILSVKVAVTSFSLTDNKAFVLSNYNRPWGSRNSMDYHFQRPETISEELKIWEAARATSAAPQYFKKFFHGESQKTYLDGAMLHNNPIAIAEEERTALWPEVHYPDVMLSLGTGRSGSDEVSMRSLSRAKTGIITYWQHLIELLRMNMDTTLDCDKAWVKYETLVKLVVGCLAPPKPMFRISPNIQTRLPALDDTSKIKELRRQARESLAGSPDLLELYPTLSHLRFISSLSRSRTGTQKGFGSQNTGRICCRLPQRSNELAGFGDHLKKQARIQGPLRVHISNEDNEGKKVHIATAELSAMVDAMARNQPSSEPLSFELKNKAALIEMRLQFGDKASSSFFISGFPRSLSSESPIRGRPRSPQAVAGSPAGSPRHDRVVDWKPPEQQDETYTVGIRGYTDPSRKLGYHISEPKRSTPREVDEARLREEKLRQAVAVLLEKTKRQHEEAMNNLKEEAAY</sequence>
<feature type="short sequence motif" description="GXSXG" evidence="7">
    <location>
        <begin position="817"/>
        <end position="821"/>
    </location>
</feature>
<feature type="domain" description="PNPLA" evidence="9">
    <location>
        <begin position="779"/>
        <end position="987"/>
    </location>
</feature>
<reference evidence="10 11" key="1">
    <citation type="submission" date="2024-09" db="EMBL/GenBank/DDBJ databases">
        <title>Itraconazole resistance in Madurella fahalii resulting from another homologue of gene encoding cytochrome P450 14-alpha sterol demethylase (CYP51).</title>
        <authorList>
            <person name="Yoshioka I."/>
            <person name="Fahal A.H."/>
            <person name="Kaneko S."/>
            <person name="Yaguchi T."/>
        </authorList>
    </citation>
    <scope>NUCLEOTIDE SEQUENCE [LARGE SCALE GENOMIC DNA]</scope>
    <source>
        <strain evidence="10 11">IFM 68171</strain>
    </source>
</reference>
<keyword evidence="6 7" id="KW-0443">Lipid metabolism</keyword>
<dbReference type="InterPro" id="IPR016035">
    <property type="entry name" value="Acyl_Trfase/lysoPLipase"/>
</dbReference>
<keyword evidence="4" id="KW-0862">Zinc</keyword>
<proteinExistence type="predicted"/>
<dbReference type="PANTHER" id="PTHR24185:SF1">
    <property type="entry name" value="CALCIUM-INDEPENDENT PHOSPHOLIPASE A2-GAMMA"/>
    <property type="match status" value="1"/>
</dbReference>
<dbReference type="SUPFAM" id="SSF52151">
    <property type="entry name" value="FabD/lysophospholipase-like"/>
    <property type="match status" value="1"/>
</dbReference>
<keyword evidence="3 7" id="KW-0378">Hydrolase</keyword>
<dbReference type="PROSITE" id="PS00518">
    <property type="entry name" value="ZF_RING_1"/>
    <property type="match status" value="1"/>
</dbReference>
<protein>
    <submittedName>
        <fullName evidence="10">FabD/lysophospholipase-like protein</fullName>
    </submittedName>
</protein>
<keyword evidence="1" id="KW-0479">Metal-binding</keyword>
<feature type="active site" description="Nucleophile" evidence="7">
    <location>
        <position position="819"/>
    </location>
</feature>
<evidence type="ECO:0000256" key="6">
    <source>
        <dbReference type="ARBA" id="ARBA00023098"/>
    </source>
</evidence>
<name>A0ABQ0GKA1_9PEZI</name>
<gene>
    <name evidence="10" type="ORF">MFIFM68171_08372</name>
</gene>
<evidence type="ECO:0000256" key="3">
    <source>
        <dbReference type="ARBA" id="ARBA00022801"/>
    </source>
</evidence>
<dbReference type="PROSITE" id="PS51635">
    <property type="entry name" value="PNPLA"/>
    <property type="match status" value="1"/>
</dbReference>
<keyword evidence="2" id="KW-0863">Zinc-finger</keyword>
<feature type="active site" description="Proton acceptor" evidence="7">
    <location>
        <position position="974"/>
    </location>
</feature>
<dbReference type="GeneID" id="98179115"/>
<feature type="region of interest" description="Disordered" evidence="8">
    <location>
        <begin position="1298"/>
        <end position="1318"/>
    </location>
</feature>
<evidence type="ECO:0000259" key="9">
    <source>
        <dbReference type="PROSITE" id="PS51635"/>
    </source>
</evidence>
<dbReference type="Proteomes" id="UP001628179">
    <property type="component" value="Unassembled WGS sequence"/>
</dbReference>
<keyword evidence="11" id="KW-1185">Reference proteome</keyword>
<evidence type="ECO:0000256" key="1">
    <source>
        <dbReference type="ARBA" id="ARBA00022723"/>
    </source>
</evidence>
<evidence type="ECO:0000256" key="7">
    <source>
        <dbReference type="PROSITE-ProRule" id="PRU01161"/>
    </source>
</evidence>